<organism evidence="2 3">
    <name type="scientific">Ladona fulva</name>
    <name type="common">Scarce chaser dragonfly</name>
    <name type="synonym">Libellula fulva</name>
    <dbReference type="NCBI Taxonomy" id="123851"/>
    <lineage>
        <taxon>Eukaryota</taxon>
        <taxon>Metazoa</taxon>
        <taxon>Ecdysozoa</taxon>
        <taxon>Arthropoda</taxon>
        <taxon>Hexapoda</taxon>
        <taxon>Insecta</taxon>
        <taxon>Pterygota</taxon>
        <taxon>Palaeoptera</taxon>
        <taxon>Odonata</taxon>
        <taxon>Epiprocta</taxon>
        <taxon>Anisoptera</taxon>
        <taxon>Libelluloidea</taxon>
        <taxon>Libellulidae</taxon>
        <taxon>Ladona</taxon>
    </lineage>
</organism>
<dbReference type="PANTHER" id="PTHR34439">
    <property type="entry name" value="CENTROBIN"/>
    <property type="match status" value="1"/>
</dbReference>
<accession>A0A8K0P856</accession>
<name>A0A8K0P856_LADFU</name>
<gene>
    <name evidence="2" type="ORF">J437_LFUL016729</name>
</gene>
<evidence type="ECO:0000313" key="3">
    <source>
        <dbReference type="Proteomes" id="UP000792457"/>
    </source>
</evidence>
<dbReference type="GO" id="GO:0007099">
    <property type="term" value="P:centriole replication"/>
    <property type="evidence" value="ECO:0007669"/>
    <property type="project" value="InterPro"/>
</dbReference>
<dbReference type="InterPro" id="IPR038923">
    <property type="entry name" value="Centrobin"/>
</dbReference>
<proteinExistence type="predicted"/>
<dbReference type="EMBL" id="KZ309060">
    <property type="protein sequence ID" value="KAG8236692.1"/>
    <property type="molecule type" value="Genomic_DNA"/>
</dbReference>
<dbReference type="Proteomes" id="UP000792457">
    <property type="component" value="Unassembled WGS sequence"/>
</dbReference>
<sequence>MKQLEKEIVELAEESHFLREELRKGQRESADMTARLSTMLETATKEVASCRKDAEDALMKESRAREEASKACEASREAKERMNEAVKKADVLEAEKEIMKQELETQREKFKDLISRIATLEKKLADAEIASDRATKSEKLLVENLAMAQKEWEKEKVKLKDFYQSQVEELVKTKVNEFQNQLDAVEQSLRKEAETREEDAKKLGEERLRMLNEKHSQEVNLLEQKHAEEISLWNLRLKRVMEEMDSLKQEVSKHNSQKAQLAKGLHSLMQAQLRQGLRLIASGGEVDQDTVLIPPKKIEKVYILETWH</sequence>
<dbReference type="OrthoDB" id="8190486at2759"/>
<dbReference type="GO" id="GO:1902410">
    <property type="term" value="P:mitotic cytokinetic process"/>
    <property type="evidence" value="ECO:0007669"/>
    <property type="project" value="TreeGrafter"/>
</dbReference>
<feature type="coiled-coil region" evidence="1">
    <location>
        <begin position="175"/>
        <end position="257"/>
    </location>
</feature>
<comment type="caution">
    <text evidence="2">The sequence shown here is derived from an EMBL/GenBank/DDBJ whole genome shotgun (WGS) entry which is preliminary data.</text>
</comment>
<dbReference type="GO" id="GO:1902017">
    <property type="term" value="P:regulation of cilium assembly"/>
    <property type="evidence" value="ECO:0007669"/>
    <property type="project" value="InterPro"/>
</dbReference>
<evidence type="ECO:0000313" key="2">
    <source>
        <dbReference type="EMBL" id="KAG8236692.1"/>
    </source>
</evidence>
<reference evidence="2" key="1">
    <citation type="submission" date="2013-04" db="EMBL/GenBank/DDBJ databases">
        <authorList>
            <person name="Qu J."/>
            <person name="Murali S.C."/>
            <person name="Bandaranaike D."/>
            <person name="Bellair M."/>
            <person name="Blankenburg K."/>
            <person name="Chao H."/>
            <person name="Dinh H."/>
            <person name="Doddapaneni H."/>
            <person name="Downs B."/>
            <person name="Dugan-Rocha S."/>
            <person name="Elkadiri S."/>
            <person name="Gnanaolivu R.D."/>
            <person name="Hernandez B."/>
            <person name="Javaid M."/>
            <person name="Jayaseelan J.C."/>
            <person name="Lee S."/>
            <person name="Li M."/>
            <person name="Ming W."/>
            <person name="Munidasa M."/>
            <person name="Muniz J."/>
            <person name="Nguyen L."/>
            <person name="Ongeri F."/>
            <person name="Osuji N."/>
            <person name="Pu L.-L."/>
            <person name="Puazo M."/>
            <person name="Qu C."/>
            <person name="Quiroz J."/>
            <person name="Raj R."/>
            <person name="Weissenberger G."/>
            <person name="Xin Y."/>
            <person name="Zou X."/>
            <person name="Han Y."/>
            <person name="Richards S."/>
            <person name="Worley K."/>
            <person name="Muzny D."/>
            <person name="Gibbs R."/>
        </authorList>
    </citation>
    <scope>NUCLEOTIDE SEQUENCE</scope>
    <source>
        <strain evidence="2">Sampled in the wild</strain>
    </source>
</reference>
<dbReference type="AlphaFoldDB" id="A0A8K0P856"/>
<keyword evidence="3" id="KW-1185">Reference proteome</keyword>
<keyword evidence="1" id="KW-0175">Coiled coil</keyword>
<dbReference type="GO" id="GO:0051299">
    <property type="term" value="P:centrosome separation"/>
    <property type="evidence" value="ECO:0007669"/>
    <property type="project" value="TreeGrafter"/>
</dbReference>
<protein>
    <submittedName>
        <fullName evidence="2">Uncharacterized protein</fullName>
    </submittedName>
</protein>
<dbReference type="GO" id="GO:0005814">
    <property type="term" value="C:centriole"/>
    <property type="evidence" value="ECO:0007669"/>
    <property type="project" value="TreeGrafter"/>
</dbReference>
<feature type="coiled-coil region" evidence="1">
    <location>
        <begin position="1"/>
        <end position="137"/>
    </location>
</feature>
<reference evidence="2" key="2">
    <citation type="submission" date="2017-10" db="EMBL/GenBank/DDBJ databases">
        <title>Ladona fulva Genome sequencing and assembly.</title>
        <authorList>
            <person name="Murali S."/>
            <person name="Richards S."/>
            <person name="Bandaranaike D."/>
            <person name="Bellair M."/>
            <person name="Blankenburg K."/>
            <person name="Chao H."/>
            <person name="Dinh H."/>
            <person name="Doddapaneni H."/>
            <person name="Dugan-Rocha S."/>
            <person name="Elkadiri S."/>
            <person name="Gnanaolivu R."/>
            <person name="Hernandez B."/>
            <person name="Skinner E."/>
            <person name="Javaid M."/>
            <person name="Lee S."/>
            <person name="Li M."/>
            <person name="Ming W."/>
            <person name="Munidasa M."/>
            <person name="Muniz J."/>
            <person name="Nguyen L."/>
            <person name="Hughes D."/>
            <person name="Osuji N."/>
            <person name="Pu L.-L."/>
            <person name="Puazo M."/>
            <person name="Qu C."/>
            <person name="Quiroz J."/>
            <person name="Raj R."/>
            <person name="Weissenberger G."/>
            <person name="Xin Y."/>
            <person name="Zou X."/>
            <person name="Han Y."/>
            <person name="Worley K."/>
            <person name="Muzny D."/>
            <person name="Gibbs R."/>
        </authorList>
    </citation>
    <scope>NUCLEOTIDE SEQUENCE</scope>
    <source>
        <strain evidence="2">Sampled in the wild</strain>
    </source>
</reference>
<evidence type="ECO:0000256" key="1">
    <source>
        <dbReference type="SAM" id="Coils"/>
    </source>
</evidence>
<dbReference type="GO" id="GO:0005813">
    <property type="term" value="C:centrosome"/>
    <property type="evidence" value="ECO:0007669"/>
    <property type="project" value="TreeGrafter"/>
</dbReference>
<dbReference type="PANTHER" id="PTHR34439:SF1">
    <property type="entry name" value="CENTROBIN"/>
    <property type="match status" value="1"/>
</dbReference>